<organism evidence="1 2">
    <name type="scientific">Thermospira aquatica</name>
    <dbReference type="NCBI Taxonomy" id="2828656"/>
    <lineage>
        <taxon>Bacteria</taxon>
        <taxon>Pseudomonadati</taxon>
        <taxon>Spirochaetota</taxon>
        <taxon>Spirochaetia</taxon>
        <taxon>Brevinematales</taxon>
        <taxon>Thermospiraceae</taxon>
        <taxon>Thermospira</taxon>
    </lineage>
</organism>
<evidence type="ECO:0008006" key="3">
    <source>
        <dbReference type="Google" id="ProtNLM"/>
    </source>
</evidence>
<dbReference type="AlphaFoldDB" id="A0AAX3BCL1"/>
<accession>A0AAX3BCL1</accession>
<reference evidence="1" key="1">
    <citation type="submission" date="2021-04" db="EMBL/GenBank/DDBJ databases">
        <authorList>
            <person name="Postec A."/>
        </authorList>
    </citation>
    <scope>NUCLEOTIDE SEQUENCE</scope>
    <source>
        <strain evidence="1">F1F22</strain>
    </source>
</reference>
<sequence length="156" mass="19382">MPLLVKRYTLAMVRRRIYLRLNTIRHHDNSILYHNLRVARVAYRWAMFLKKFFSRHIKTKALIRGALLNDFFFYDWRREKPPSGKLHAFEHPRESAKNAHYYYRITRRERNIILSHMWPLGIWPRYSESWLVSMADKWVSLKEFLRKWLKKEYTRV</sequence>
<proteinExistence type="predicted"/>
<evidence type="ECO:0000313" key="1">
    <source>
        <dbReference type="EMBL" id="URA09744.1"/>
    </source>
</evidence>
<evidence type="ECO:0000313" key="2">
    <source>
        <dbReference type="Proteomes" id="UP001056539"/>
    </source>
</evidence>
<dbReference type="RefSeq" id="WP_271434878.1">
    <property type="nucleotide sequence ID" value="NZ_CP073355.1"/>
</dbReference>
<dbReference type="KEGG" id="taqu:KDW03_09685"/>
<reference evidence="1" key="2">
    <citation type="submission" date="2022-06" db="EMBL/GenBank/DDBJ databases">
        <title>Thermospira aquatica gen. nov., sp. nov.</title>
        <authorList>
            <person name="Ben Ali Gam Z."/>
            <person name="Labat M."/>
        </authorList>
    </citation>
    <scope>NUCLEOTIDE SEQUENCE</scope>
    <source>
        <strain evidence="1">F1F22</strain>
    </source>
</reference>
<dbReference type="SUPFAM" id="SSF109604">
    <property type="entry name" value="HD-domain/PDEase-like"/>
    <property type="match status" value="1"/>
</dbReference>
<dbReference type="EMBL" id="CP073355">
    <property type="protein sequence ID" value="URA09744.1"/>
    <property type="molecule type" value="Genomic_DNA"/>
</dbReference>
<keyword evidence="2" id="KW-1185">Reference proteome</keyword>
<gene>
    <name evidence="1" type="ORF">KDW03_09685</name>
</gene>
<dbReference type="Proteomes" id="UP001056539">
    <property type="component" value="Chromosome"/>
</dbReference>
<protein>
    <recommendedName>
        <fullName evidence="3">Transposase</fullName>
    </recommendedName>
</protein>
<name>A0AAX3BCL1_9SPIR</name>